<dbReference type="Pfam" id="PF17919">
    <property type="entry name" value="RT_RNaseH_2"/>
    <property type="match status" value="1"/>
</dbReference>
<feature type="region of interest" description="Disordered" evidence="3">
    <location>
        <begin position="2042"/>
        <end position="2068"/>
    </location>
</feature>
<dbReference type="InterPro" id="IPR013103">
    <property type="entry name" value="RVT_2"/>
</dbReference>
<feature type="domain" description="Reverse transcriptase" evidence="5">
    <location>
        <begin position="1278"/>
        <end position="1457"/>
    </location>
</feature>
<dbReference type="SUPFAM" id="SSF53098">
    <property type="entry name" value="Ribonuclease H-like"/>
    <property type="match status" value="1"/>
</dbReference>
<feature type="region of interest" description="Disordered" evidence="3">
    <location>
        <begin position="1011"/>
        <end position="1037"/>
    </location>
</feature>
<dbReference type="PANTHER" id="PTHR43625:SF90">
    <property type="entry name" value="PERAKINE REDUCTASE"/>
    <property type="match status" value="1"/>
</dbReference>
<proteinExistence type="predicted"/>
<reference evidence="6" key="1">
    <citation type="journal article" date="2019" name="Sci. Rep.">
        <title>Draft genome of Tanacetum cinerariifolium, the natural source of mosquito coil.</title>
        <authorList>
            <person name="Yamashiro T."/>
            <person name="Shiraishi A."/>
            <person name="Satake H."/>
            <person name="Nakayama K."/>
        </authorList>
    </citation>
    <scope>NUCLEOTIDE SEQUENCE</scope>
</reference>
<dbReference type="InterPro" id="IPR012337">
    <property type="entry name" value="RNaseH-like_sf"/>
</dbReference>
<dbReference type="InterPro" id="IPR036397">
    <property type="entry name" value="RNaseH_sf"/>
</dbReference>
<evidence type="ECO:0000256" key="1">
    <source>
        <dbReference type="ARBA" id="ARBA00022857"/>
    </source>
</evidence>
<evidence type="ECO:0000256" key="2">
    <source>
        <dbReference type="ARBA" id="ARBA00023002"/>
    </source>
</evidence>
<protein>
    <submittedName>
        <fullName evidence="6">Probable aldo-keto reductase 2</fullName>
    </submittedName>
</protein>
<evidence type="ECO:0000313" key="6">
    <source>
        <dbReference type="EMBL" id="GEU64651.1"/>
    </source>
</evidence>
<dbReference type="Gene3D" id="3.20.20.100">
    <property type="entry name" value="NADP-dependent oxidoreductase domain"/>
    <property type="match status" value="1"/>
</dbReference>
<feature type="compositionally biased region" description="Basic and acidic residues" evidence="3">
    <location>
        <begin position="2042"/>
        <end position="2052"/>
    </location>
</feature>
<feature type="region of interest" description="Disordered" evidence="3">
    <location>
        <begin position="1910"/>
        <end position="1944"/>
    </location>
</feature>
<dbReference type="Pfam" id="PF07727">
    <property type="entry name" value="RVT_2"/>
    <property type="match status" value="1"/>
</dbReference>
<dbReference type="InterPro" id="IPR041577">
    <property type="entry name" value="RT_RNaseH_2"/>
</dbReference>
<dbReference type="GO" id="GO:0016491">
    <property type="term" value="F:oxidoreductase activity"/>
    <property type="evidence" value="ECO:0007669"/>
    <property type="project" value="UniProtKB-KW"/>
</dbReference>
<feature type="compositionally biased region" description="Basic and acidic residues" evidence="3">
    <location>
        <begin position="1921"/>
        <end position="1930"/>
    </location>
</feature>
<keyword evidence="4" id="KW-1133">Transmembrane helix</keyword>
<dbReference type="GO" id="GO:0005737">
    <property type="term" value="C:cytoplasm"/>
    <property type="evidence" value="ECO:0007669"/>
    <property type="project" value="TreeGrafter"/>
</dbReference>
<organism evidence="6">
    <name type="scientific">Tanacetum cinerariifolium</name>
    <name type="common">Dalmatian daisy</name>
    <name type="synonym">Chrysanthemum cinerariifolium</name>
    <dbReference type="NCBI Taxonomy" id="118510"/>
    <lineage>
        <taxon>Eukaryota</taxon>
        <taxon>Viridiplantae</taxon>
        <taxon>Streptophyta</taxon>
        <taxon>Embryophyta</taxon>
        <taxon>Tracheophyta</taxon>
        <taxon>Spermatophyta</taxon>
        <taxon>Magnoliopsida</taxon>
        <taxon>eudicotyledons</taxon>
        <taxon>Gunneridae</taxon>
        <taxon>Pentapetalae</taxon>
        <taxon>asterids</taxon>
        <taxon>campanulids</taxon>
        <taxon>Asterales</taxon>
        <taxon>Asteraceae</taxon>
        <taxon>Asteroideae</taxon>
        <taxon>Anthemideae</taxon>
        <taxon>Anthemidinae</taxon>
        <taxon>Tanacetum</taxon>
    </lineage>
</organism>
<evidence type="ECO:0000256" key="3">
    <source>
        <dbReference type="SAM" id="MobiDB-lite"/>
    </source>
</evidence>
<dbReference type="PANTHER" id="PTHR43625">
    <property type="entry name" value="AFLATOXIN B1 ALDEHYDE REDUCTASE"/>
    <property type="match status" value="1"/>
</dbReference>
<dbReference type="GO" id="GO:0003676">
    <property type="term" value="F:nucleic acid binding"/>
    <property type="evidence" value="ECO:0007669"/>
    <property type="project" value="InterPro"/>
</dbReference>
<dbReference type="InterPro" id="IPR000477">
    <property type="entry name" value="RT_dom"/>
</dbReference>
<feature type="compositionally biased region" description="Basic and acidic residues" evidence="3">
    <location>
        <begin position="2059"/>
        <end position="2068"/>
    </location>
</feature>
<dbReference type="EMBL" id="BKCJ010005058">
    <property type="protein sequence ID" value="GEU64651.1"/>
    <property type="molecule type" value="Genomic_DNA"/>
</dbReference>
<feature type="transmembrane region" description="Helical" evidence="4">
    <location>
        <begin position="2964"/>
        <end position="2982"/>
    </location>
</feature>
<keyword evidence="4" id="KW-0472">Membrane</keyword>
<dbReference type="Pfam" id="PF00248">
    <property type="entry name" value="Aldo_ket_red"/>
    <property type="match status" value="1"/>
</dbReference>
<feature type="compositionally biased region" description="Basic and acidic residues" evidence="3">
    <location>
        <begin position="1022"/>
        <end position="1033"/>
    </location>
</feature>
<keyword evidence="4" id="KW-0812">Transmembrane</keyword>
<comment type="caution">
    <text evidence="6">The sequence shown here is derived from an EMBL/GenBank/DDBJ whole genome shotgun (WGS) entry which is preliminary data.</text>
</comment>
<dbReference type="CDD" id="cd19145">
    <property type="entry name" value="AKR_AKR13D1"/>
    <property type="match status" value="1"/>
</dbReference>
<dbReference type="SUPFAM" id="SSF56672">
    <property type="entry name" value="DNA/RNA polymerases"/>
    <property type="match status" value="1"/>
</dbReference>
<name>A0A6L2LS62_TANCI</name>
<dbReference type="Gene3D" id="3.10.10.10">
    <property type="entry name" value="HIV Type 1 Reverse Transcriptase, subunit A, domain 1"/>
    <property type="match status" value="1"/>
</dbReference>
<dbReference type="InterPro" id="IPR023210">
    <property type="entry name" value="NADP_OxRdtase_dom"/>
</dbReference>
<keyword evidence="1" id="KW-0521">NADP</keyword>
<dbReference type="Pfam" id="PF25597">
    <property type="entry name" value="SH3_retrovirus"/>
    <property type="match status" value="1"/>
</dbReference>
<dbReference type="Gene3D" id="4.10.60.10">
    <property type="entry name" value="Zinc finger, CCHC-type"/>
    <property type="match status" value="1"/>
</dbReference>
<dbReference type="Pfam" id="PF08284">
    <property type="entry name" value="RVP_2"/>
    <property type="match status" value="1"/>
</dbReference>
<feature type="compositionally biased region" description="Low complexity" evidence="3">
    <location>
        <begin position="1934"/>
        <end position="1943"/>
    </location>
</feature>
<evidence type="ECO:0000259" key="5">
    <source>
        <dbReference type="PROSITE" id="PS50878"/>
    </source>
</evidence>
<dbReference type="Pfam" id="PF24626">
    <property type="entry name" value="SH3_Tf2-1"/>
    <property type="match status" value="1"/>
</dbReference>
<dbReference type="InterPro" id="IPR043128">
    <property type="entry name" value="Rev_trsase/Diguanyl_cyclase"/>
</dbReference>
<dbReference type="InterPro" id="IPR056924">
    <property type="entry name" value="SH3_Tf2-1"/>
</dbReference>
<evidence type="ECO:0000256" key="4">
    <source>
        <dbReference type="SAM" id="Phobius"/>
    </source>
</evidence>
<dbReference type="SUPFAM" id="SSF51430">
    <property type="entry name" value="NAD(P)-linked oxidoreductase"/>
    <property type="match status" value="1"/>
</dbReference>
<gene>
    <name evidence="6" type="ORF">Tci_036629</name>
</gene>
<dbReference type="Pfam" id="PF00078">
    <property type="entry name" value="RVT_1"/>
    <property type="match status" value="1"/>
</dbReference>
<dbReference type="Gene3D" id="3.30.70.270">
    <property type="match status" value="1"/>
</dbReference>
<dbReference type="CDD" id="cd01647">
    <property type="entry name" value="RT_LTR"/>
    <property type="match status" value="1"/>
</dbReference>
<dbReference type="InterPro" id="IPR050791">
    <property type="entry name" value="Aldo-Keto_reductase"/>
</dbReference>
<dbReference type="Pfam" id="PF13976">
    <property type="entry name" value="gag_pre-integrs"/>
    <property type="match status" value="1"/>
</dbReference>
<dbReference type="InterPro" id="IPR043502">
    <property type="entry name" value="DNA/RNA_pol_sf"/>
</dbReference>
<dbReference type="PROSITE" id="PS50878">
    <property type="entry name" value="RT_POL"/>
    <property type="match status" value="1"/>
</dbReference>
<dbReference type="InterPro" id="IPR036812">
    <property type="entry name" value="NAD(P)_OxRdtase_dom_sf"/>
</dbReference>
<keyword evidence="2" id="KW-0560">Oxidoreductase</keyword>
<dbReference type="Gene3D" id="3.30.420.10">
    <property type="entry name" value="Ribonuclease H-like superfamily/Ribonuclease H"/>
    <property type="match status" value="1"/>
</dbReference>
<sequence length="3036" mass="345791">MGDVLKQYEADIRAMNLILFSIPNDIYNSIDSCQTKREMWLKKCKSSYNIQEESGEGSNVQKETGNVQKIFELIHLEMLQMFSAIIVMKKGHYACNCPKPRVWDSKHFMEQILLAKKDEARVSISNGQNVFLLADAAHMEEFEVLSANICMMARIQPANIDSDEGPSYDSAFNSEDTKSVLTSTRLEDVTSVRRPLSKGSSSKNSVLLNNKNHSEDVEVHVRTNKKTYVASKKNVVQNKKIVTNVDVNNALKANDVLCVCCDKNVLTLCHDKCLAKYKFNVNSKVRRILFTDLTTAKPKSLDTTLIVAKNRFVVDNPLSAKNKDSIAFRSPLLFVQELALSKYMRTKIKTIRFGNDHFATITGYGDYEHENITICHVYYVEGFGHNLLSVGQFCDGDLQVVFRSKTCYVRNLEGDDLLTSARKSNLYTISISNMEASSPVCLMSKATLTKSWLWHLRLSHLNFGTINDLTKQDLVDGLPKFRYDKDHLCSACERGKSKKATHPPKLVPSTHSKLELIHMDLCGPIRVEVSKEKSHFFYPTNDREDLEKIKPKADIGIFIGYLESSRGFQIYNRRTRKIMKTIHVKFDELTGMDFEYNCLEPGTNRFQDNDSSAKDTPIPTKEDLDNLFRLMYEEYFENRPSKASINSTVQTTLNNQDTPSLSSIIIEDNEAPPLVFSFDEQKFPISNDEADELIQEEDSADLAGNMLFSLYHTPKFKEVESSSIAKDPSNLQVTTPVEPSTHVCTKAHPLDKVIGDPSRQAMTRSMLITDSEVCEEGIDFEESFAPVARLEAVRMFVAYTAHKNFTIFQMDAKTTFLNGTLKEEVYDYGFELIAYLDADHAGCHDDCKSTSGGLQFLGGWVGRGGGRGRIPREGNDKRVDDLNGQGNDQERARYEWLCIDQKVKYTAGSFVGKALTWWNSKIRTLSREVVVSMSWNDFKAGHATYTDRFHECARLVLHLVTLESRRIERYVYGLALQIRGMVAVMEPKTMQKVVQIFGALTDEAVRNGSIKKVKKRGNVGEPSKDKNGRDNNKRTRTGNVFATTVSPVGTYNTGTWPKCATCNSYHAPGGPCRTCFNYNRLGHLAKDCRSVPRNVNPINARNPHVRACYEYGSTDHVRPACPRLNRAQGLEGNRLNQVAANNEGQGRGNQRNQARGRAFMLGAEEAHQDLNIVTGTFTLNDHFATTLFDSGAYYSFVSTTFIPLLGIEPSDLGFRYEIEIASGDSLEVFPDDLYGLPPIREIKFQIELIPGAVPVAKSSYRLAPFELEEFLRKLKELQDKGFIRPSSSPWGAPVLFVKKKDGSFRMCIDYKELNKLTVKNRYPLPRIDDLFDQLQGSQFFSKIDLSSGYHQLRVHEDDILKTSFRTRYGHFEFIVMPFGLTNAPAVFMDLMNRVCRPYLDKFVIVFIDDILIYSKTQEEHVEHLREVQFLGHVINGNGIHVDPINIEAVKNWKAPRTSTEKCKTFDWGEEQELAFQTLKDKLYNAPVLALLKGLEDFVVYYDASRIKLGCVLMQRELFSDYDCEIRYHPGKSSIKDMILAAQEEAVDEFAGFAERFRFDDRTEERWDSVLPGSNMEIAIDFVTKLPRTSSGHGIIWVIVDRLTKSAHFLPMRGDYKMDRLARLYFNEIIARYDMSTAYHPQTDGQGERTIQTLEDMLRACVLDFRGSWDVHLPLFEFFYNNSYHSSVRCASFEALYGRKYRSPIMWAEVGEGVVRFGKKGKLAPRFVGTFEIIEKVGPVAYRLDLPKELNGVHDTFHLSNLKKCLADPTLQVPLDEIRVNAKLNFVEEPVEILEREFKKLKRRRIAIVKVRWNSKRGPKFTWEREDQMKLKYPHLFSDISGIENVDVNAFMDDVLNSQEDLGTRVETESYKESPEAMKSADDVTITNEDVEEELVRDEFELRRRETLQELTVTTEDAPSSADKDKLKELTVTDTTPSSSSPKPKTGRFRYYKTFIQQMGRRYGYMFAYLKKHFLPRKKFHQLAKHLHSTMEEFLPSMVGDRVNEIAKKTAPLYVAEGLLLDKQKTQADVAAMITEAITVAIHPRDHADHQDDAYPEGENSAKRQKTSEHGTYIVGESSSEQAMDQEPNPPDSGIQEQLDEFDAWMEGFRTDDDEVPTEEVSPELMKEMKERLSLPTPQKPNLVYHSCQRDPKAPPMTLLNQDMFYLKYERTLRWASKRLRKFNVYARYSVEHWKNMWAKQFHIRMKKEKRDKPEEVYSDSKIVEVIRTSYELGHEYKFITELIVRRANGKIDPITEPYYKYLNKNDIDVLYLLLAFTNKFSDHLQVPKVKLGSQGLVVSAQGLGCMSMSSFYGPAKPETDMVKLILHAVESGVTFLGTSDMYGPYTNEILIGKALKQGGLRDKVQIATKFGYQWTDGKLEVRGDPPYIRSACEASLKRLDVDCIDLYYAHRIDTRVPIEMGEMKKLVKEGKVKYVGLSEASSSTIRRAHAVHPITAVQNEWSLWTRDLEDEIVPTCRELGIGIVSYSPIGRGFLASGPKLVENLEDGDSRKVHPSFENVDHNTTIFERVQEMATRKGCTAAQLALAWVHHQGSDVVPIPGTTKRENFNDNIGALSVKLTQGEIVELESFASSDMVKGDRHPWMHMSYTNSETPPLSSWKEYQEKEPIEEEPLEELKEEGSEVMGIIIPEVGGIDNDILLTIKDDIFREKLLNVNLLIAKIKALNDNRTPSSDFKTKSSSTSLNSLLNETNTFDNSLPDSEVMEIVIPEVGGIDDDILLTIKDDILREKLLNVNLLISKIEALNANPNPSFDCKTKSSSTSLNSLLEEINTFDNSLPEFKTFCFDVEEISSGSPTTPHDISLLEYEAFYDDHVKEISSGSPTTPHDISLLEYEAFYDDHVKEISSGSPTTHYDSSFYASFIFDLSINPFPPADRSDSYEFTDELIPFISPLEYDCFLFKVEPNSRDFTKDVVEDISPTKEPQVINALPTHPTLQLNMKFQHSSEYLFTYVVWIFLHFLVYSVAPHYLLSFRNEDITFDPGICNLTFSRPDISHRCGTVKKFNTHRSHLNKCPMMIHG</sequence>
<accession>A0A6L2LS62</accession>
<dbReference type="InterPro" id="IPR057670">
    <property type="entry name" value="SH3_retrovirus"/>
</dbReference>
<dbReference type="InterPro" id="IPR025724">
    <property type="entry name" value="GAG-pre-integrase_dom"/>
</dbReference>